<dbReference type="OrthoDB" id="6604226at2759"/>
<sequence>MTDEHLLLDNHYVSFNLKCLTFCGLWNSYSGSKKLLYNVYTVLVVFIMPLTKIAGYITIARTLHDDFLQQTLILLLISAFIVGFLKDINILWNRSRIEFIASTLTWEKSTICSPEIGNSKDQILPED</sequence>
<keyword evidence="2" id="KW-1185">Reference proteome</keyword>
<evidence type="ECO:0000256" key="1">
    <source>
        <dbReference type="SAM" id="Phobius"/>
    </source>
</evidence>
<keyword evidence="1" id="KW-1133">Transmembrane helix</keyword>
<evidence type="ECO:0000313" key="2">
    <source>
        <dbReference type="Proteomes" id="UP000694866"/>
    </source>
</evidence>
<dbReference type="Proteomes" id="UP000694866">
    <property type="component" value="Unplaced"/>
</dbReference>
<evidence type="ECO:0000313" key="3">
    <source>
        <dbReference type="RefSeq" id="XP_011310441.1"/>
    </source>
</evidence>
<keyword evidence="1" id="KW-0472">Membrane</keyword>
<name>A0A9R1U7Y4_9HYME</name>
<keyword evidence="1" id="KW-0812">Transmembrane</keyword>
<dbReference type="RefSeq" id="XP_011310441.1">
    <property type="nucleotide sequence ID" value="XM_011312139.1"/>
</dbReference>
<dbReference type="AlphaFoldDB" id="A0A9R1U7Y4"/>
<dbReference type="KEGG" id="fas:105270905"/>
<protein>
    <submittedName>
        <fullName evidence="3">Uncharacterized protein</fullName>
    </submittedName>
</protein>
<proteinExistence type="predicted"/>
<reference evidence="3" key="1">
    <citation type="submission" date="2025-08" db="UniProtKB">
        <authorList>
            <consortium name="RefSeq"/>
        </authorList>
    </citation>
    <scope>IDENTIFICATION</scope>
    <source>
        <strain evidence="3">USDA-PBARC FA_bdor</strain>
        <tissue evidence="3">Whole organism</tissue>
    </source>
</reference>
<dbReference type="GeneID" id="105270905"/>
<gene>
    <name evidence="3" type="primary">LOC105270905</name>
</gene>
<feature type="transmembrane region" description="Helical" evidence="1">
    <location>
        <begin position="67"/>
        <end position="85"/>
    </location>
</feature>
<accession>A0A9R1U7Y4</accession>
<feature type="transmembrane region" description="Helical" evidence="1">
    <location>
        <begin position="35"/>
        <end position="55"/>
    </location>
</feature>
<organism evidence="2 3">
    <name type="scientific">Fopius arisanus</name>
    <dbReference type="NCBI Taxonomy" id="64838"/>
    <lineage>
        <taxon>Eukaryota</taxon>
        <taxon>Metazoa</taxon>
        <taxon>Ecdysozoa</taxon>
        <taxon>Arthropoda</taxon>
        <taxon>Hexapoda</taxon>
        <taxon>Insecta</taxon>
        <taxon>Pterygota</taxon>
        <taxon>Neoptera</taxon>
        <taxon>Endopterygota</taxon>
        <taxon>Hymenoptera</taxon>
        <taxon>Apocrita</taxon>
        <taxon>Ichneumonoidea</taxon>
        <taxon>Braconidae</taxon>
        <taxon>Opiinae</taxon>
        <taxon>Fopius</taxon>
    </lineage>
</organism>